<dbReference type="InterPro" id="IPR057326">
    <property type="entry name" value="KR_dom"/>
</dbReference>
<dbReference type="PANTHER" id="PTHR44196">
    <property type="entry name" value="DEHYDROGENASE/REDUCTASE SDR FAMILY MEMBER 7B"/>
    <property type="match status" value="1"/>
</dbReference>
<dbReference type="EMBL" id="CP002116">
    <property type="protein sequence ID" value="ADK79690.1"/>
    <property type="molecule type" value="Genomic_DNA"/>
</dbReference>
<feature type="domain" description="Ketoreductase" evidence="4">
    <location>
        <begin position="7"/>
        <end position="191"/>
    </location>
</feature>
<proteinExistence type="inferred from homology"/>
<dbReference type="RefSeq" id="WP_013253154.1">
    <property type="nucleotide sequence ID" value="NC_014364.1"/>
</dbReference>
<organism evidence="5 6">
    <name type="scientific">Sediminispirochaeta smaragdinae (strain DSM 11293 / JCM 15392 / SEBR 4228)</name>
    <name type="common">Spirochaeta smaragdinae</name>
    <dbReference type="NCBI Taxonomy" id="573413"/>
    <lineage>
        <taxon>Bacteria</taxon>
        <taxon>Pseudomonadati</taxon>
        <taxon>Spirochaetota</taxon>
        <taxon>Spirochaetia</taxon>
        <taxon>Spirochaetales</taxon>
        <taxon>Spirochaetaceae</taxon>
        <taxon>Sediminispirochaeta</taxon>
    </lineage>
</organism>
<dbReference type="CDD" id="cd05233">
    <property type="entry name" value="SDR_c"/>
    <property type="match status" value="1"/>
</dbReference>
<keyword evidence="6" id="KW-1185">Reference proteome</keyword>
<protein>
    <submittedName>
        <fullName evidence="5">Short-chain dehydrogenase/reductase SDR</fullName>
    </submittedName>
</protein>
<dbReference type="GO" id="GO:0016491">
    <property type="term" value="F:oxidoreductase activity"/>
    <property type="evidence" value="ECO:0007669"/>
    <property type="project" value="UniProtKB-KW"/>
</dbReference>
<sequence>MESTQKGYALITGGGAGLGLEMAKLLAARSYPLILCGRRKEVLASGAQECLTCGAPKVKTISCDLVEAQAAERLAEEVSAVCTEEDTPLEILVNNAGRGLFGPVIKQNKDDLAAMIKLNIESLANMCRLFVPMLTDRGKGNVLNVGSIAGGQPMPFFAGYGATKSFVHTFTLALRAELYGSGVSVTLLEPGFIRTGFDKAAGIESQKYRSFSFRKGMSADRVARSAVRALLAGRARVIPGFGNRISAFFGALLSDTLIATIMRISVMGLTGKKE</sequence>
<dbReference type="PRINTS" id="PR00081">
    <property type="entry name" value="GDHRDH"/>
</dbReference>
<dbReference type="InterPro" id="IPR020904">
    <property type="entry name" value="Sc_DH/Rdtase_CS"/>
</dbReference>
<dbReference type="Gene3D" id="3.40.50.720">
    <property type="entry name" value="NAD(P)-binding Rossmann-like Domain"/>
    <property type="match status" value="1"/>
</dbReference>
<dbReference type="eggNOG" id="COG0300">
    <property type="taxonomic scope" value="Bacteria"/>
</dbReference>
<evidence type="ECO:0000313" key="6">
    <source>
        <dbReference type="Proteomes" id="UP000002318"/>
    </source>
</evidence>
<dbReference type="InterPro" id="IPR036291">
    <property type="entry name" value="NAD(P)-bd_dom_sf"/>
</dbReference>
<name>E1RBG0_SEDSS</name>
<keyword evidence="2" id="KW-0560">Oxidoreductase</keyword>
<evidence type="ECO:0000256" key="1">
    <source>
        <dbReference type="ARBA" id="ARBA00006484"/>
    </source>
</evidence>
<dbReference type="PRINTS" id="PR00080">
    <property type="entry name" value="SDRFAMILY"/>
</dbReference>
<gene>
    <name evidence="5" type="ordered locus">Spirs_0545</name>
</gene>
<dbReference type="KEGG" id="ssm:Spirs_0545"/>
<dbReference type="PROSITE" id="PS00061">
    <property type="entry name" value="ADH_SHORT"/>
    <property type="match status" value="1"/>
</dbReference>
<evidence type="ECO:0000256" key="3">
    <source>
        <dbReference type="RuleBase" id="RU000363"/>
    </source>
</evidence>
<dbReference type="HOGENOM" id="CLU_010194_2_1_12"/>
<dbReference type="PIRSF" id="PIRSF000126">
    <property type="entry name" value="11-beta-HSD1"/>
    <property type="match status" value="1"/>
</dbReference>
<evidence type="ECO:0000313" key="5">
    <source>
        <dbReference type="EMBL" id="ADK79690.1"/>
    </source>
</evidence>
<evidence type="ECO:0000256" key="2">
    <source>
        <dbReference type="ARBA" id="ARBA00023002"/>
    </source>
</evidence>
<dbReference type="GO" id="GO:0016020">
    <property type="term" value="C:membrane"/>
    <property type="evidence" value="ECO:0007669"/>
    <property type="project" value="TreeGrafter"/>
</dbReference>
<dbReference type="AlphaFoldDB" id="E1RBG0"/>
<dbReference type="Pfam" id="PF00106">
    <property type="entry name" value="adh_short"/>
    <property type="match status" value="1"/>
</dbReference>
<evidence type="ECO:0000259" key="4">
    <source>
        <dbReference type="SMART" id="SM00822"/>
    </source>
</evidence>
<dbReference type="Proteomes" id="UP000002318">
    <property type="component" value="Chromosome"/>
</dbReference>
<dbReference type="SUPFAM" id="SSF51735">
    <property type="entry name" value="NAD(P)-binding Rossmann-fold domains"/>
    <property type="match status" value="1"/>
</dbReference>
<reference evidence="5 6" key="1">
    <citation type="journal article" date="2010" name="Stand. Genomic Sci.">
        <title>Complete genome sequence of Spirochaeta smaragdinae type strain (SEBR 4228).</title>
        <authorList>
            <person name="Mavromatis K."/>
            <person name="Yasawong M."/>
            <person name="Chertkov O."/>
            <person name="Lapidus A."/>
            <person name="Lucas S."/>
            <person name="Nolan M."/>
            <person name="Del Rio T.G."/>
            <person name="Tice H."/>
            <person name="Cheng J.F."/>
            <person name="Pitluck S."/>
            <person name="Liolios K."/>
            <person name="Ivanova N."/>
            <person name="Tapia R."/>
            <person name="Han C."/>
            <person name="Bruce D."/>
            <person name="Goodwin L."/>
            <person name="Pati A."/>
            <person name="Chen A."/>
            <person name="Palaniappan K."/>
            <person name="Land M."/>
            <person name="Hauser L."/>
            <person name="Chang Y.J."/>
            <person name="Jeffries C.D."/>
            <person name="Detter J.C."/>
            <person name="Rohde M."/>
            <person name="Brambilla E."/>
            <person name="Spring S."/>
            <person name="Goker M."/>
            <person name="Sikorski J."/>
            <person name="Woyke T."/>
            <person name="Bristow J."/>
            <person name="Eisen J.A."/>
            <person name="Markowitz V."/>
            <person name="Hugenholtz P."/>
            <person name="Klenk H.P."/>
            <person name="Kyrpides N.C."/>
        </authorList>
    </citation>
    <scope>NUCLEOTIDE SEQUENCE [LARGE SCALE GENOMIC DNA]</scope>
    <source>
        <strain evidence="6">DSM 11293 / JCM 15392 / SEBR 4228</strain>
    </source>
</reference>
<dbReference type="OrthoDB" id="9808814at2"/>
<dbReference type="InterPro" id="IPR002347">
    <property type="entry name" value="SDR_fam"/>
</dbReference>
<dbReference type="STRING" id="573413.Spirs_0545"/>
<comment type="similarity">
    <text evidence="1 3">Belongs to the short-chain dehydrogenases/reductases (SDR) family.</text>
</comment>
<dbReference type="SMART" id="SM00822">
    <property type="entry name" value="PKS_KR"/>
    <property type="match status" value="1"/>
</dbReference>
<dbReference type="PANTHER" id="PTHR44196:SF2">
    <property type="entry name" value="SHORT-CHAIN DEHYDROGENASE-RELATED"/>
    <property type="match status" value="1"/>
</dbReference>
<accession>E1RBG0</accession>